<sequence length="505" mass="56146">MASTLSMISTDLIVSCSVPSRFTVFRSVSVVVMAELVFIPMSRMGHFAPMVELARLLVDLHSELSITVLILKLNPDAQVAAYIHSLTATRIKFIHLPQPETQKDISFSNHISNLQAHAPLVKDATNNILHHSSSRFIGFVFDLFLTPFIDVGNQLGVPSYVFYASSAAFLGFQSQALDLQDEQNVNIVELKDSDTEFTIPSYINPVSSKLFPTILLNPESNSMATTLVRWLRKAKGIMINTFWELESHAISSLSNGSVPPVYPVGPILDLERKSEVHQNSDIMKWLDEQPPSSVVFLCFGTGGNFNEDQVKEIASALEQSGHRFLWSLRQPPDPFKGPMASQTDYDDASEILPEGFLDRTHGIGKIIGWAPQVAILGHPAIGGFVSHCGWNSILESIWFGVPIATWPLYAEQQLNAFKLVTELGIAVEIKMDYRIEVIGNGEVEILRAETIEKGIRCMMDKGRDARKRVKEMSEKIRRALMDGGSSHSTIRDFINDVMGSMPKKN</sequence>
<keyword evidence="5" id="KW-1185">Reference proteome</keyword>
<dbReference type="SMR" id="A0A1U8JUD3"/>
<dbReference type="KEGG" id="ghi:107910511"/>
<accession>A0A1U8JUD3</accession>
<dbReference type="Gene3D" id="3.40.50.2000">
    <property type="entry name" value="Glycogen Phosphorylase B"/>
    <property type="match status" value="2"/>
</dbReference>
<dbReference type="AlphaFoldDB" id="A0A1U8JUD3"/>
<protein>
    <recommendedName>
        <fullName evidence="4">Glycosyltransferase</fullName>
        <ecNumber evidence="4">2.4.1.-</ecNumber>
    </recommendedName>
</protein>
<dbReference type="PaxDb" id="3635-A0A1U8JUD3"/>
<name>A0A1U8JUD3_GOSHI</name>
<evidence type="ECO:0000256" key="3">
    <source>
        <dbReference type="RuleBase" id="RU003718"/>
    </source>
</evidence>
<dbReference type="CDD" id="cd03784">
    <property type="entry name" value="GT1_Gtf-like"/>
    <property type="match status" value="1"/>
</dbReference>
<dbReference type="Pfam" id="PF00201">
    <property type="entry name" value="UDPGT"/>
    <property type="match status" value="1"/>
</dbReference>
<gene>
    <name evidence="6" type="primary">LOC107910511</name>
</gene>
<reference evidence="5" key="1">
    <citation type="journal article" date="2020" name="Nat. Genet.">
        <title>Genomic diversifications of five Gossypium allopolyploid species and their impact on cotton improvement.</title>
        <authorList>
            <person name="Chen Z.J."/>
            <person name="Sreedasyam A."/>
            <person name="Ando A."/>
            <person name="Song Q."/>
            <person name="De Santiago L.M."/>
            <person name="Hulse-Kemp A.M."/>
            <person name="Ding M."/>
            <person name="Ye W."/>
            <person name="Kirkbride R.C."/>
            <person name="Jenkins J."/>
            <person name="Plott C."/>
            <person name="Lovell J."/>
            <person name="Lin Y.M."/>
            <person name="Vaughn R."/>
            <person name="Liu B."/>
            <person name="Simpson S."/>
            <person name="Scheffler B.E."/>
            <person name="Wen L."/>
            <person name="Saski C.A."/>
            <person name="Grover C.E."/>
            <person name="Hu G."/>
            <person name="Conover J.L."/>
            <person name="Carlson J.W."/>
            <person name="Shu S."/>
            <person name="Boston L.B."/>
            <person name="Williams M."/>
            <person name="Peterson D.G."/>
            <person name="McGee K."/>
            <person name="Jones D.C."/>
            <person name="Wendel J.F."/>
            <person name="Stelly D.M."/>
            <person name="Grimwood J."/>
            <person name="Schmutz J."/>
        </authorList>
    </citation>
    <scope>NUCLEOTIDE SEQUENCE [LARGE SCALE GENOMIC DNA]</scope>
    <source>
        <strain evidence="5">cv. TM-1</strain>
    </source>
</reference>
<evidence type="ECO:0000313" key="6">
    <source>
        <dbReference type="RefSeq" id="XP_016693855.2"/>
    </source>
</evidence>
<evidence type="ECO:0000256" key="1">
    <source>
        <dbReference type="ARBA" id="ARBA00009995"/>
    </source>
</evidence>
<comment type="similarity">
    <text evidence="1 3">Belongs to the UDP-glycosyltransferase family.</text>
</comment>
<dbReference type="Proteomes" id="UP000818029">
    <property type="component" value="Chromosome D02"/>
</dbReference>
<evidence type="ECO:0000313" key="5">
    <source>
        <dbReference type="Proteomes" id="UP000818029"/>
    </source>
</evidence>
<evidence type="ECO:0000256" key="2">
    <source>
        <dbReference type="ARBA" id="ARBA00022679"/>
    </source>
</evidence>
<reference evidence="6" key="2">
    <citation type="submission" date="2025-08" db="UniProtKB">
        <authorList>
            <consortium name="RefSeq"/>
        </authorList>
    </citation>
    <scope>IDENTIFICATION</scope>
</reference>
<dbReference type="EC" id="2.4.1.-" evidence="4"/>
<dbReference type="OMA" id="MARFAHI"/>
<dbReference type="SUPFAM" id="SSF53756">
    <property type="entry name" value="UDP-Glycosyltransferase/glycogen phosphorylase"/>
    <property type="match status" value="1"/>
</dbReference>
<dbReference type="InterPro" id="IPR035595">
    <property type="entry name" value="UDP_glycos_trans_CS"/>
</dbReference>
<dbReference type="PANTHER" id="PTHR48048">
    <property type="entry name" value="GLYCOSYLTRANSFERASE"/>
    <property type="match status" value="1"/>
</dbReference>
<dbReference type="PANTHER" id="PTHR48048:SF45">
    <property type="entry name" value="GLYCOSYLTRANSFERASE"/>
    <property type="match status" value="1"/>
</dbReference>
<dbReference type="RefSeq" id="XP_016693855.2">
    <property type="nucleotide sequence ID" value="XM_016838366.2"/>
</dbReference>
<dbReference type="InterPro" id="IPR002213">
    <property type="entry name" value="UDP_glucos_trans"/>
</dbReference>
<keyword evidence="3" id="KW-0328">Glycosyltransferase</keyword>
<organism evidence="5 6">
    <name type="scientific">Gossypium hirsutum</name>
    <name type="common">Upland cotton</name>
    <name type="synonym">Gossypium mexicanum</name>
    <dbReference type="NCBI Taxonomy" id="3635"/>
    <lineage>
        <taxon>Eukaryota</taxon>
        <taxon>Viridiplantae</taxon>
        <taxon>Streptophyta</taxon>
        <taxon>Embryophyta</taxon>
        <taxon>Tracheophyta</taxon>
        <taxon>Spermatophyta</taxon>
        <taxon>Magnoliopsida</taxon>
        <taxon>eudicotyledons</taxon>
        <taxon>Gunneridae</taxon>
        <taxon>Pentapetalae</taxon>
        <taxon>rosids</taxon>
        <taxon>malvids</taxon>
        <taxon>Malvales</taxon>
        <taxon>Malvaceae</taxon>
        <taxon>Malvoideae</taxon>
        <taxon>Gossypium</taxon>
    </lineage>
</organism>
<dbReference type="InterPro" id="IPR050481">
    <property type="entry name" value="UDP-glycosyltransf_plant"/>
</dbReference>
<keyword evidence="2 3" id="KW-0808">Transferase</keyword>
<evidence type="ECO:0000256" key="4">
    <source>
        <dbReference type="RuleBase" id="RU362057"/>
    </source>
</evidence>
<dbReference type="GeneID" id="107910511"/>
<dbReference type="PROSITE" id="PS00375">
    <property type="entry name" value="UDPGT"/>
    <property type="match status" value="1"/>
</dbReference>
<dbReference type="GO" id="GO:0035251">
    <property type="term" value="F:UDP-glucosyltransferase activity"/>
    <property type="evidence" value="ECO:0000318"/>
    <property type="project" value="GO_Central"/>
</dbReference>
<proteinExistence type="inferred from homology"/>